<dbReference type="AlphaFoldDB" id="A0A223N1Y6"/>
<evidence type="ECO:0000256" key="3">
    <source>
        <dbReference type="ARBA" id="ARBA00011901"/>
    </source>
</evidence>
<evidence type="ECO:0000256" key="4">
    <source>
        <dbReference type="ARBA" id="ARBA00022801"/>
    </source>
</evidence>
<dbReference type="InterPro" id="IPR051206">
    <property type="entry name" value="NAMLAA_amidase_2"/>
</dbReference>
<comment type="similarity">
    <text evidence="2">Belongs to the N-acetylmuramoyl-L-alanine amidase 2 family.</text>
</comment>
<dbReference type="PANTHER" id="PTHR30417">
    <property type="entry name" value="N-ACETYLMURAMOYL-L-ALANINE AMIDASE AMID"/>
    <property type="match status" value="1"/>
</dbReference>
<evidence type="ECO:0000256" key="5">
    <source>
        <dbReference type="ARBA" id="ARBA00023316"/>
    </source>
</evidence>
<dbReference type="GO" id="GO:0008745">
    <property type="term" value="F:N-acetylmuramoyl-L-alanine amidase activity"/>
    <property type="evidence" value="ECO:0007669"/>
    <property type="project" value="UniProtKB-EC"/>
</dbReference>
<dbReference type="SUPFAM" id="SSF47090">
    <property type="entry name" value="PGBD-like"/>
    <property type="match status" value="1"/>
</dbReference>
<dbReference type="InterPro" id="IPR036365">
    <property type="entry name" value="PGBD-like_sf"/>
</dbReference>
<dbReference type="Pfam" id="PF01510">
    <property type="entry name" value="Amidase_2"/>
    <property type="match status" value="1"/>
</dbReference>
<dbReference type="EMBL" id="CP022742">
    <property type="protein sequence ID" value="ASU23891.1"/>
    <property type="molecule type" value="Genomic_DNA"/>
</dbReference>
<dbReference type="RefSeq" id="WP_094501272.1">
    <property type="nucleotide sequence ID" value="NZ_CAWNHI010000002.1"/>
</dbReference>
<keyword evidence="8" id="KW-1185">Reference proteome</keyword>
<dbReference type="Gene3D" id="1.10.101.10">
    <property type="entry name" value="PGBD-like superfamily/PGBD"/>
    <property type="match status" value="1"/>
</dbReference>
<evidence type="ECO:0000256" key="1">
    <source>
        <dbReference type="ARBA" id="ARBA00001561"/>
    </source>
</evidence>
<protein>
    <recommendedName>
        <fullName evidence="3">N-acetylmuramoyl-L-alanine amidase</fullName>
        <ecNumber evidence="3">3.5.1.28</ecNumber>
    </recommendedName>
</protein>
<organism evidence="7 8">
    <name type="scientific">Vibrio qinghaiensis</name>
    <dbReference type="NCBI Taxonomy" id="2025808"/>
    <lineage>
        <taxon>Bacteria</taxon>
        <taxon>Pseudomonadati</taxon>
        <taxon>Pseudomonadota</taxon>
        <taxon>Gammaproteobacteria</taxon>
        <taxon>Vibrionales</taxon>
        <taxon>Vibrionaceae</taxon>
        <taxon>Vibrio</taxon>
    </lineage>
</organism>
<dbReference type="CDD" id="cd06583">
    <property type="entry name" value="PGRP"/>
    <property type="match status" value="1"/>
</dbReference>
<dbReference type="GO" id="GO:0009253">
    <property type="term" value="P:peptidoglycan catabolic process"/>
    <property type="evidence" value="ECO:0007669"/>
    <property type="project" value="InterPro"/>
</dbReference>
<dbReference type="InterPro" id="IPR036366">
    <property type="entry name" value="PGBDSf"/>
</dbReference>
<evidence type="ECO:0000259" key="6">
    <source>
        <dbReference type="SMART" id="SM00644"/>
    </source>
</evidence>
<reference evidence="7 8" key="1">
    <citation type="submission" date="2017-08" db="EMBL/GenBank/DDBJ databases">
        <title>The Vibrio qinghaiensis sp.-Q67 is a luminous bacteria isolated firstly from Qinghai lake, Qinghai province, China, which has been proved to be very sensitive to detect environmental and food pollutants. Therefore, complete genome analysis of V. qinghaiensis sp.-Q67 highlights the potential application of this strain on detection of hazards in the contaminated environments.</title>
        <authorList>
            <person name="Gong L."/>
        </authorList>
    </citation>
    <scope>NUCLEOTIDE SEQUENCE [LARGE SCALE GENOMIC DNA]</scope>
    <source>
        <strain evidence="7 8">Q67</strain>
    </source>
</reference>
<dbReference type="GO" id="GO:0019867">
    <property type="term" value="C:outer membrane"/>
    <property type="evidence" value="ECO:0007669"/>
    <property type="project" value="TreeGrafter"/>
</dbReference>
<sequence length="259" mass="29458">MFNIDYNSYRSISGFNQRTRFLIFHYTALNFSESVKALTSNAVSAHYLIPDPTDTTYINAGFKDVRIFNLVNENDRAWHAGISAWSGRSNLNDTSLGIEIVNQAKDNNGIITFSPYHPQQIAALKSLAINILQRYPDVSPTNIIGHSDVSPGRKSDPGALFPWKELYLSGIGAWYDEETKTKYCKKFQTNLPNKNDILEKLKTYGYDTTKTEDAQVYQQLIRAFQLHFRPENYSGKVDIETVAILYSLVDKYKSSPRST</sequence>
<dbReference type="EC" id="3.5.1.28" evidence="3"/>
<dbReference type="FunFam" id="3.40.80.10:FF:000003">
    <property type="entry name" value="N-acetylmuramoyl-L-alanine amidase"/>
    <property type="match status" value="1"/>
</dbReference>
<dbReference type="Gene3D" id="3.40.80.10">
    <property type="entry name" value="Peptidoglycan recognition protein-like"/>
    <property type="match status" value="1"/>
</dbReference>
<dbReference type="SUPFAM" id="SSF55846">
    <property type="entry name" value="N-acetylmuramoyl-L-alanine amidase-like"/>
    <property type="match status" value="1"/>
</dbReference>
<gene>
    <name evidence="7" type="ORF">CCZ37_15035</name>
</gene>
<keyword evidence="4" id="KW-0378">Hydrolase</keyword>
<dbReference type="InterPro" id="IPR036505">
    <property type="entry name" value="Amidase/PGRP_sf"/>
</dbReference>
<comment type="catalytic activity">
    <reaction evidence="1">
        <text>Hydrolyzes the link between N-acetylmuramoyl residues and L-amino acid residues in certain cell-wall glycopeptides.</text>
        <dbReference type="EC" id="3.5.1.28"/>
    </reaction>
</comment>
<evidence type="ECO:0000313" key="8">
    <source>
        <dbReference type="Proteomes" id="UP000215148"/>
    </source>
</evidence>
<evidence type="ECO:0000256" key="2">
    <source>
        <dbReference type="ARBA" id="ARBA00007553"/>
    </source>
</evidence>
<feature type="domain" description="N-acetylmuramoyl-L-alanine amidase" evidence="6">
    <location>
        <begin position="7"/>
        <end position="158"/>
    </location>
</feature>
<proteinExistence type="inferred from homology"/>
<keyword evidence="5" id="KW-0961">Cell wall biogenesis/degradation</keyword>
<evidence type="ECO:0000313" key="7">
    <source>
        <dbReference type="EMBL" id="ASU23891.1"/>
    </source>
</evidence>
<dbReference type="PANTHER" id="PTHR30417:SF12">
    <property type="entry name" value="N-ACETYLMURAMOYL-L-ALANINE AMIDASE"/>
    <property type="match status" value="1"/>
</dbReference>
<dbReference type="GO" id="GO:0009254">
    <property type="term" value="P:peptidoglycan turnover"/>
    <property type="evidence" value="ECO:0007669"/>
    <property type="project" value="TreeGrafter"/>
</dbReference>
<dbReference type="KEGG" id="vqi:CCZ37_15035"/>
<accession>A0A223N1Y6</accession>
<name>A0A223N1Y6_9VIBR</name>
<dbReference type="SMART" id="SM00644">
    <property type="entry name" value="Ami_2"/>
    <property type="match status" value="1"/>
</dbReference>
<dbReference type="GO" id="GO:0071555">
    <property type="term" value="P:cell wall organization"/>
    <property type="evidence" value="ECO:0007669"/>
    <property type="project" value="UniProtKB-KW"/>
</dbReference>
<dbReference type="InterPro" id="IPR002502">
    <property type="entry name" value="Amidase_domain"/>
</dbReference>
<dbReference type="Proteomes" id="UP000215148">
    <property type="component" value="Chromosome 2"/>
</dbReference>